<feature type="region of interest" description="Disordered" evidence="1">
    <location>
        <begin position="1"/>
        <end position="36"/>
    </location>
</feature>
<feature type="region of interest" description="Disordered" evidence="1">
    <location>
        <begin position="694"/>
        <end position="718"/>
    </location>
</feature>
<feature type="region of interest" description="Disordered" evidence="1">
    <location>
        <begin position="731"/>
        <end position="750"/>
    </location>
</feature>
<evidence type="ECO:0000256" key="1">
    <source>
        <dbReference type="SAM" id="MobiDB-lite"/>
    </source>
</evidence>
<evidence type="ECO:0000313" key="2">
    <source>
        <dbReference type="Proteomes" id="UP000887575"/>
    </source>
</evidence>
<feature type="compositionally biased region" description="Polar residues" evidence="1">
    <location>
        <begin position="998"/>
        <end position="1012"/>
    </location>
</feature>
<reference evidence="3" key="1">
    <citation type="submission" date="2024-02" db="UniProtKB">
        <authorList>
            <consortium name="WormBaseParasite"/>
        </authorList>
    </citation>
    <scope>IDENTIFICATION</scope>
</reference>
<feature type="region of interest" description="Disordered" evidence="1">
    <location>
        <begin position="516"/>
        <end position="547"/>
    </location>
</feature>
<feature type="compositionally biased region" description="Basic and acidic residues" evidence="1">
    <location>
        <begin position="702"/>
        <end position="713"/>
    </location>
</feature>
<feature type="compositionally biased region" description="Polar residues" evidence="1">
    <location>
        <begin position="526"/>
        <end position="544"/>
    </location>
</feature>
<proteinExistence type="predicted"/>
<accession>A0AAF3FSQ5</accession>
<feature type="compositionally biased region" description="Low complexity" evidence="1">
    <location>
        <begin position="415"/>
        <end position="433"/>
    </location>
</feature>
<dbReference type="Proteomes" id="UP000887575">
    <property type="component" value="Unassembled WGS sequence"/>
</dbReference>
<dbReference type="AlphaFoldDB" id="A0AAF3FSQ5"/>
<organism evidence="2 3">
    <name type="scientific">Mesorhabditis belari</name>
    <dbReference type="NCBI Taxonomy" id="2138241"/>
    <lineage>
        <taxon>Eukaryota</taxon>
        <taxon>Metazoa</taxon>
        <taxon>Ecdysozoa</taxon>
        <taxon>Nematoda</taxon>
        <taxon>Chromadorea</taxon>
        <taxon>Rhabditida</taxon>
        <taxon>Rhabditina</taxon>
        <taxon>Rhabditomorpha</taxon>
        <taxon>Rhabditoidea</taxon>
        <taxon>Rhabditidae</taxon>
        <taxon>Mesorhabditinae</taxon>
        <taxon>Mesorhabditis</taxon>
    </lineage>
</organism>
<feature type="region of interest" description="Disordered" evidence="1">
    <location>
        <begin position="410"/>
        <end position="450"/>
    </location>
</feature>
<sequence length="1012" mass="112574">MSYTTQNAEPEQSEQHQENNWHFGVPNNSRSVGVEPDDPIGQVGLNENVVSYSIPVVFGRSASALQTFRMIVERSIRDIFPDIAQQIQVQTRLREPGNPIIGSIVVHLPGQENPVVDSPAIERVNMIQEHLSHIEAFLSVTAEGFSDLVDSILNGAAKLDPESEREQRKTLVNWVEKMQCVGEQNVEKNCNWVANGESSNENGRMQQLGTSQNETGIRRQNETQGFEGQPQYQIRHGLATDLLPMIESLVQLNTLLAPHLIRMSRVVRHNDNFDIGTQETLLTDSRANCLTVYLEQLQKTIHRHSHVLHLVSDLNIHFDDPTPRRLFPQYSRYRAEPSAEGELVFDVYLESDENSTNTSQTSAFNALTVPYEGRPDRPFLSSIASPFGTGPYREGMMVPIGMGIQISAQPPVAHQNPSGSSGSQNSNTSIPPQAAQPPPGITINRTGNPGGGLSSLISSVIQNAMTRNIPRTTMINVAGPLSSQPTQQVPLMVPTPNHQHLHNHNLHHFSAHHIGHHPMMSLGAPNRQNGNNSAQQQQTRNSTPLQPPVAPLHNQQNVIDFPREAQLQGGSNEGADPFLACSSRHINRSYQHYERIMSLLDELPSTPTQPLTQLGRMASEIQIRRTGRSQIWAMNDSELAEMTNFSLRTIRGLMEEADRERNGPFGAAMAQVVTIERHVPTHAHIAITAEMTPASPIDVDPPNDHDERERPDIDFNSLPENSRHVLQSLFTSTTNRSNEPVGRILSRLNPDENPNTNNLIGILNFLIGECLGMVDLISLMGGRLDSIGRHRNAFRRLIIEHFLFDNSRPSLNDITSAAARMAVDSTTIRDLVQNGGGEITVNVSEWEREFWARQAMHSNQRWDVPETAVRIERIAIERLLQTLFNQELTDNIFATTAQSIITQYLHRMMILGNMATGGRPYGYERLIQQYLVRDGAAFLGDQNTSTIHFVRDACLQHLRRLAAGDNGGTSIEDLKDVLVAHLAGSAPKKMRHDCGVENQDSSRGTSFSAARV</sequence>
<feature type="region of interest" description="Disordered" evidence="1">
    <location>
        <begin position="990"/>
        <end position="1012"/>
    </location>
</feature>
<protein>
    <submittedName>
        <fullName evidence="3">Uncharacterized protein</fullName>
    </submittedName>
</protein>
<keyword evidence="2" id="KW-1185">Reference proteome</keyword>
<feature type="compositionally biased region" description="Polar residues" evidence="1">
    <location>
        <begin position="1"/>
        <end position="10"/>
    </location>
</feature>
<dbReference type="WBParaSite" id="MBELARI_LOCUS8789">
    <property type="protein sequence ID" value="MBELARI_LOCUS8789"/>
    <property type="gene ID" value="MBELARI_LOCUS8789"/>
</dbReference>
<name>A0AAF3FSQ5_9BILA</name>
<evidence type="ECO:0000313" key="3">
    <source>
        <dbReference type="WBParaSite" id="MBELARI_LOCUS8789"/>
    </source>
</evidence>